<dbReference type="PROSITE" id="PS50192">
    <property type="entry name" value="T_SNARE"/>
    <property type="match status" value="1"/>
</dbReference>
<evidence type="ECO:0000256" key="7">
    <source>
        <dbReference type="RuleBase" id="RU000665"/>
    </source>
</evidence>
<dbReference type="GO" id="GO:0007264">
    <property type="term" value="P:small GTPase-mediated signal transduction"/>
    <property type="evidence" value="ECO:0007669"/>
    <property type="project" value="InterPro"/>
</dbReference>
<dbReference type="OrthoDB" id="10254377at2759"/>
<organism evidence="12 13">
    <name type="scientific">Bifiguratus adelaidae</name>
    <dbReference type="NCBI Taxonomy" id="1938954"/>
    <lineage>
        <taxon>Eukaryota</taxon>
        <taxon>Fungi</taxon>
        <taxon>Fungi incertae sedis</taxon>
        <taxon>Mucoromycota</taxon>
        <taxon>Mucoromycotina</taxon>
        <taxon>Endogonomycetes</taxon>
        <taxon>Endogonales</taxon>
        <taxon>Endogonales incertae sedis</taxon>
        <taxon>Bifiguratus</taxon>
    </lineage>
</organism>
<dbReference type="Gene3D" id="1.10.10.1760">
    <property type="entry name" value="60S ribosomal protein L36"/>
    <property type="match status" value="1"/>
</dbReference>
<dbReference type="Gene3D" id="3.40.605.10">
    <property type="entry name" value="Aldehyde Dehydrogenase, Chain A, domain 1"/>
    <property type="match status" value="1"/>
</dbReference>
<dbReference type="SMART" id="SM00229">
    <property type="entry name" value="RasGEFN"/>
    <property type="match status" value="1"/>
</dbReference>
<evidence type="ECO:0000256" key="5">
    <source>
        <dbReference type="ARBA" id="ARBA00023274"/>
    </source>
</evidence>
<dbReference type="GO" id="GO:0006081">
    <property type="term" value="P:aldehyde metabolic process"/>
    <property type="evidence" value="ECO:0007669"/>
    <property type="project" value="InterPro"/>
</dbReference>
<name>A0A261XYG5_9FUNG</name>
<dbReference type="Gene3D" id="3.40.309.10">
    <property type="entry name" value="Aldehyde Dehydrogenase, Chain A, domain 2"/>
    <property type="match status" value="1"/>
</dbReference>
<feature type="compositionally biased region" description="Basic and acidic residues" evidence="8">
    <location>
        <begin position="2437"/>
        <end position="2449"/>
    </location>
</feature>
<feature type="compositionally biased region" description="Basic and acidic residues" evidence="8">
    <location>
        <begin position="1542"/>
        <end position="1553"/>
    </location>
</feature>
<dbReference type="SMART" id="SM00147">
    <property type="entry name" value="RasGEF"/>
    <property type="match status" value="1"/>
</dbReference>
<reference evidence="12 13" key="1">
    <citation type="journal article" date="2017" name="Mycologia">
        <title>Bifiguratus adelaidae, gen. et sp. nov., a new member of Mucoromycotina in endophytic and soil-dwelling habitats.</title>
        <authorList>
            <person name="Torres-Cruz T.J."/>
            <person name="Billingsley Tobias T.L."/>
            <person name="Almatruk M."/>
            <person name="Hesse C."/>
            <person name="Kuske C.R."/>
            <person name="Desiro A."/>
            <person name="Benucci G.M."/>
            <person name="Bonito G."/>
            <person name="Stajich J.E."/>
            <person name="Dunlap C."/>
            <person name="Arnold A.E."/>
            <person name="Porras-Alfaro A."/>
        </authorList>
    </citation>
    <scope>NUCLEOTIDE SEQUENCE [LARGE SCALE GENOMIC DNA]</scope>
    <source>
        <strain evidence="12 13">AZ0501</strain>
    </source>
</reference>
<dbReference type="Pfam" id="PF01158">
    <property type="entry name" value="Ribosomal_L36e"/>
    <property type="match status" value="1"/>
</dbReference>
<dbReference type="SUPFAM" id="SSF48366">
    <property type="entry name" value="Ras GEF"/>
    <property type="match status" value="1"/>
</dbReference>
<evidence type="ECO:0000259" key="11">
    <source>
        <dbReference type="PROSITE" id="PS50212"/>
    </source>
</evidence>
<dbReference type="EMBL" id="MVBO01000088">
    <property type="protein sequence ID" value="OZJ03382.1"/>
    <property type="molecule type" value="Genomic_DNA"/>
</dbReference>
<dbReference type="Gene3D" id="3.80.10.10">
    <property type="entry name" value="Ribonuclease Inhibitor"/>
    <property type="match status" value="1"/>
</dbReference>
<feature type="compositionally biased region" description="Gly residues" evidence="8">
    <location>
        <begin position="2382"/>
        <end position="2397"/>
    </location>
</feature>
<accession>A0A261XYG5</accession>
<dbReference type="SUPFAM" id="SSF58038">
    <property type="entry name" value="SNARE fusion complex"/>
    <property type="match status" value="2"/>
</dbReference>
<dbReference type="Gene3D" id="1.20.5.110">
    <property type="match status" value="2"/>
</dbReference>
<proteinExistence type="inferred from homology"/>
<dbReference type="Pfam" id="PF00618">
    <property type="entry name" value="RasGEF_N"/>
    <property type="match status" value="1"/>
</dbReference>
<comment type="similarity">
    <text evidence="1 7">Belongs to the eukaryotic ribosomal protein eL36 family.</text>
</comment>
<dbReference type="Proteomes" id="UP000242875">
    <property type="component" value="Unassembled WGS sequence"/>
</dbReference>
<sequence>MAVTQRTGLAVGINKGHITTRRELKVKPSYKKGKLGNRTKFVRDLVREVCGFAPYERRVMELLKNSKDKRARKLAKKRLGTFVRAKKKVEELSNSSEHCDPPYDGDVSRGGVIRFKCGSRPVTIKLDKALSVTKQTTVIDGEGLITLDGQGKTRIITFNNGNYNDTNPKLTVQRLRFVNGNSKQTGSQAQTMYGGGGAIFRFGGSLDVVDCDFAHNHGPSPGQDVAGGAIYSIGSGLTRITGSIFYDNSASNGGAIGNLGNDFAIYNSYVGYNRATGTGGNPGNGGNGGGISMDGKGRSSTMCGVAIVNNSANKFGGGYFRVSYANEMNRFDHLVVDSNVAQKSGGGLAGGLYIQGGIFIVGSAKGIKLDNLIISENEAFTGLGGGITCSGSVQGTFERLTISRNRTPGSAAFGAGITGCNNIKLADSAVVDNSAGNAWNPLNCFTTGLTNGGNDVQSPQIRSTKQADPGCVPNIKFISSGRSSRLSRDFCVTLKGVKAGAEIDEHAQRVGLQPTYYLSWPNLPALLSIIPKQSVFYNTRLQCPAEIPSAAEMVILDHFRQLRRVCRLWFMLCDAVVNQTCLIYSRQIPYIQRQGPTLTKTIVTSRWLSWSVTQLLADPLTYESIPELTKVRKLILISADEEEAAPMGPWQEPTFEFRSDVHLDSMLRHCRYITQLHTVATHIRPLMKNLASSMPMLENLALSECLVKDVDDLSRVIHNFLLLRKLSVGTKTTWTSGIYGEKVVQNLIENLGLIDELCLVGLPVNEESMTSIGSCQPHLKRLTLDNTQHNYSSLCRLTPRVARYFVLSQLRHITISETYALGTSIHEFFKSLHYIRTVTYLLNANTLPLPPPSADPPPDRALFVNARSKLECILYSCPNLETFEFSAKALLFEDNWVFDDTIVMDEGFIKGFVDILSGCETIKKLRLLFDHYPRLSVAWVQKRQADKIVNEQSGVHALARVFGLPEYTDPKPFWERDGGFTEVFERARRTNNSPNVNNAIGIHPQESGFVEISERDFLRRKISYPLPKSPLSSREWRHEDSHGGVEVLDWNNDPFANSILVQDDVPLNMSLFDLNRRYSASKYILPDIPSIASFDDFSLPDSFDLEDKLPIDFTFATVDAEGPPHIFTDFPPSLFEELEADDDIRYIVWEPDVNALTTREKPGSLTLGFRPAHLRNTIKRSFSQNFLSSRRSSHVQTTTTRQVPNDPPPKQISAASVEKLVGKLTSTLDYNFLTDFFLTYRTFIEPLELCQLLILRFRWAFANNEEKRRLVRIRTFVVIRHWLQNYFVHDFVSNRPLRHTLVAYLNELRHDKMVRESSRDRRIVKSLRDLFFRLKQLNYGSNGLDNQSSDAFFTTMGDWQSQQRQGNIQLRNLSSMVSFVSLKSLDSSLTSGTTTYESESSVESEDELATFLLMEAVEADSLPINSLTEDNTPDAQDVSTPVRRVTRFVDVPKATSKILERLSSESGSSESPLEDHPPALASVDDSKAPNEVGANEPSGSHERPSDNMVETVNDVVSEKPATSVKSASVRSSSLVHLHVHHRVETRSAKEVNSQKKTSNGNAKDEQPLERPTSASNDIGSDETSASSHSIFSGHEDSSARSPTTMMSPTNSVGFRHSTISEVSPSLSTVLLHGANAPLEKMTLRLANMTFRRNLPNNQYRQYFHVPWILYARSEIVTQQMCLIERDALLDVGWEELIQVKWKTKKDTADSLSTRSSAMDGGVDALIQRFNLVVQWVSTEILCTYDVDQRARVIEKFIRIAQKCRKYSNFATLVQLLLGLQSPAVSRLKKTWACVNSRELRLLDELSEFTSPMKNWKHIRDTMTYVAEELGSSSVDVSSYDTSTGFAAFRGLSQKLTKTAVKDIQGACIPFLGIYLSDLVFNSELPSYLRAKYASDMPTMDPLKLQCLVNFRKHRITAGVIKRVLTFQNLCRKYPFEERPTLFEECLKLSTYDASTLLMLSHRLVTENSEAIKTAIWNDLKRADFESAAIVHEIAYNFEHLEEWSKDVAVDGSAFKAQGILRRDPLGVVLNISPWNFPILLTLLPLIGAIAAGNCVLLKPSEISCHSEALLVELIPKYMDLNTIRIVTGGPTEMIKILEHRFDLIVFTGSAKVGREVAQRAAKHVTPCILELGGKCPAIVLDDGTSMQEIGRRLAFAKLTNAGQVCVAPDYVVCDPAMVDPLMESFSQAARDILYVAGDDPKTSPYFGSIINERHLDRLERLSTEALESGKGTFLFDLLPDRETLFMPPMIIKDTSLNDPIMQDEIFGPILPILTHRPENNGTNGYDTGLDGILSLASLALEKHPHPLVAYLFGSHAHDRPVNAFVDSVQCGSVCINDMMRNLPGMPFGGYGASGYGHYGGQWGFNSFCHIQRCASSPQSGGDRYGNGDRYGGSGRGGTPPSRYGAARDYEAKEGGSSYRDEGANRRELFGDTSRYGDPSRDRYGRPVDRRQEYAEQYDDDPVGDIKQQINFVKQDTLASTRNALFKLHESEGAAGNTMDMLGNQSVQLANVDRHMDSAKVGSDRAADSTTELKKLNRSIFIPVISNPFTKKSRERKEIENLNRYAEEQERSAMENRKYQYESKKRVENAQKTAQSGYQSGTRGRSQADRNRYQFEADAEDDAVEDEIDQNLDAMSSAIGNLKNMALNMGTEVQSQNKMIDRIDRKIDPVNERLRVTSHKLGKIK</sequence>
<dbReference type="GO" id="GO:0005840">
    <property type="term" value="C:ribosome"/>
    <property type="evidence" value="ECO:0007669"/>
    <property type="project" value="UniProtKB-KW"/>
</dbReference>
<dbReference type="CDD" id="cd06224">
    <property type="entry name" value="REM"/>
    <property type="match status" value="1"/>
</dbReference>
<dbReference type="SUPFAM" id="SSF52047">
    <property type="entry name" value="RNI-like"/>
    <property type="match status" value="1"/>
</dbReference>
<comment type="caution">
    <text evidence="12">The sequence shown here is derived from an EMBL/GenBank/DDBJ whole genome shotgun (WGS) entry which is preliminary data.</text>
</comment>
<dbReference type="InterPro" id="IPR001895">
    <property type="entry name" value="RASGEF_cat_dom"/>
</dbReference>
<feature type="region of interest" description="Disordered" evidence="8">
    <location>
        <begin position="1519"/>
        <end position="1612"/>
    </location>
</feature>
<evidence type="ECO:0000259" key="9">
    <source>
        <dbReference type="PROSITE" id="PS50009"/>
    </source>
</evidence>
<dbReference type="InterPro" id="IPR000727">
    <property type="entry name" value="T_SNARE_dom"/>
</dbReference>
<dbReference type="GO" id="GO:1990904">
    <property type="term" value="C:ribonucleoprotein complex"/>
    <property type="evidence" value="ECO:0007669"/>
    <property type="project" value="UniProtKB-KW"/>
</dbReference>
<keyword evidence="4" id="KW-0560">Oxidoreductase</keyword>
<dbReference type="InterPro" id="IPR019804">
    <property type="entry name" value="Ras_G-nucl-exch_fac_CS"/>
</dbReference>
<dbReference type="InterPro" id="IPR015590">
    <property type="entry name" value="Aldehyde_DH_dom"/>
</dbReference>
<feature type="region of interest" description="Disordered" evidence="8">
    <location>
        <begin position="2377"/>
        <end position="2449"/>
    </location>
</feature>
<evidence type="ECO:0000256" key="8">
    <source>
        <dbReference type="SAM" id="MobiDB-lite"/>
    </source>
</evidence>
<feature type="region of interest" description="Disordered" evidence="8">
    <location>
        <begin position="2567"/>
        <end position="2609"/>
    </location>
</feature>
<dbReference type="CDD" id="cd15886">
    <property type="entry name" value="SNARE_SEC9N"/>
    <property type="match status" value="1"/>
</dbReference>
<dbReference type="InterPro" id="IPR038097">
    <property type="entry name" value="Ribosomal_eL36_sf"/>
</dbReference>
<feature type="compositionally biased region" description="Polar residues" evidence="8">
    <location>
        <begin position="1572"/>
        <end position="1590"/>
    </location>
</feature>
<keyword evidence="6" id="KW-0344">Guanine-nucleotide releasing factor</keyword>
<dbReference type="CDD" id="cd15857">
    <property type="entry name" value="SNARE_SEC9C"/>
    <property type="match status" value="1"/>
</dbReference>
<dbReference type="GO" id="GO:0004029">
    <property type="term" value="F:aldehyde dehydrogenase (NAD+) activity"/>
    <property type="evidence" value="ECO:0007669"/>
    <property type="project" value="TreeGrafter"/>
</dbReference>
<dbReference type="GO" id="GO:0003735">
    <property type="term" value="F:structural constituent of ribosome"/>
    <property type="evidence" value="ECO:0007669"/>
    <property type="project" value="InterPro"/>
</dbReference>
<feature type="compositionally biased region" description="Basic and acidic residues" evidence="8">
    <location>
        <begin position="2405"/>
        <end position="2429"/>
    </location>
</feature>
<evidence type="ECO:0000256" key="3">
    <source>
        <dbReference type="ARBA" id="ARBA00022980"/>
    </source>
</evidence>
<dbReference type="InterPro" id="IPR000509">
    <property type="entry name" value="Ribosomal_eL36"/>
</dbReference>
<dbReference type="FunFam" id="1.10.10.1760:FF:000003">
    <property type="entry name" value="60S ribosomal protein L36"/>
    <property type="match status" value="1"/>
</dbReference>
<dbReference type="SUPFAM" id="SSF53720">
    <property type="entry name" value="ALDH-like"/>
    <property type="match status" value="1"/>
</dbReference>
<dbReference type="InterPro" id="IPR016161">
    <property type="entry name" value="Ald_DH/histidinol_DH"/>
</dbReference>
<feature type="domain" description="Ras-GEF" evidence="9">
    <location>
        <begin position="1672"/>
        <end position="1960"/>
    </location>
</feature>
<dbReference type="InterPro" id="IPR016162">
    <property type="entry name" value="Ald_DH_N"/>
</dbReference>
<dbReference type="InterPro" id="IPR016163">
    <property type="entry name" value="Ald_DH_C"/>
</dbReference>
<dbReference type="PROSITE" id="PS50009">
    <property type="entry name" value="RASGEF_CAT"/>
    <property type="match status" value="1"/>
</dbReference>
<dbReference type="InterPro" id="IPR032675">
    <property type="entry name" value="LRR_dom_sf"/>
</dbReference>
<dbReference type="PROSITE" id="PS00070">
    <property type="entry name" value="ALDEHYDE_DEHYDR_CYS"/>
    <property type="match status" value="1"/>
</dbReference>
<dbReference type="PANTHER" id="PTHR43570:SF16">
    <property type="entry name" value="ALDEHYDE DEHYDROGENASE TYPE III, ISOFORM Q"/>
    <property type="match status" value="1"/>
</dbReference>
<dbReference type="GO" id="GO:0005737">
    <property type="term" value="C:cytoplasm"/>
    <property type="evidence" value="ECO:0007669"/>
    <property type="project" value="TreeGrafter"/>
</dbReference>
<evidence type="ECO:0000259" key="10">
    <source>
        <dbReference type="PROSITE" id="PS50192"/>
    </source>
</evidence>
<dbReference type="InterPro" id="IPR023578">
    <property type="entry name" value="Ras_GEF_dom_sf"/>
</dbReference>
<dbReference type="PROSITE" id="PS50212">
    <property type="entry name" value="RASGEF_NTER"/>
    <property type="match status" value="1"/>
</dbReference>
<dbReference type="Gene3D" id="1.20.870.10">
    <property type="entry name" value="Son of sevenless (SoS) protein Chain: S domain 1"/>
    <property type="match status" value="1"/>
</dbReference>
<dbReference type="InterPro" id="IPR016160">
    <property type="entry name" value="Ald_DH_CS_CYS"/>
</dbReference>
<keyword evidence="5 7" id="KW-0687">Ribonucleoprotein</keyword>
<protein>
    <recommendedName>
        <fullName evidence="7">60S ribosomal protein L36</fullName>
    </recommendedName>
</protein>
<dbReference type="InterPro" id="IPR000651">
    <property type="entry name" value="Ras-like_Gua-exchang_fac_N"/>
</dbReference>
<dbReference type="PROSITE" id="PS01190">
    <property type="entry name" value="RIBOSOMAL_L36E"/>
    <property type="match status" value="1"/>
</dbReference>
<dbReference type="InterPro" id="IPR011050">
    <property type="entry name" value="Pectin_lyase_fold/virulence"/>
</dbReference>
<feature type="domain" description="N-terminal Ras-GEF" evidence="11">
    <location>
        <begin position="1208"/>
        <end position="1328"/>
    </location>
</feature>
<dbReference type="InterPro" id="IPR012394">
    <property type="entry name" value="Aldehyde_DH_NAD(P)"/>
</dbReference>
<dbReference type="Gene3D" id="1.10.840.10">
    <property type="entry name" value="Ras guanine-nucleotide exchange factors catalytic domain"/>
    <property type="match status" value="1"/>
</dbReference>
<evidence type="ECO:0000256" key="2">
    <source>
        <dbReference type="ARBA" id="ARBA00009986"/>
    </source>
</evidence>
<evidence type="ECO:0000256" key="6">
    <source>
        <dbReference type="PROSITE-ProRule" id="PRU00168"/>
    </source>
</evidence>
<dbReference type="Pfam" id="PF00171">
    <property type="entry name" value="Aldedh"/>
    <property type="match status" value="1"/>
</dbReference>
<evidence type="ECO:0000313" key="13">
    <source>
        <dbReference type="Proteomes" id="UP000242875"/>
    </source>
</evidence>
<dbReference type="Pfam" id="PF00617">
    <property type="entry name" value="RasGEF"/>
    <property type="match status" value="1"/>
</dbReference>
<comment type="similarity">
    <text evidence="2">Belongs to the aldehyde dehydrogenase family.</text>
</comment>
<keyword evidence="13" id="KW-1185">Reference proteome</keyword>
<feature type="region of interest" description="Disordered" evidence="8">
    <location>
        <begin position="1459"/>
        <end position="1507"/>
    </location>
</feature>
<gene>
    <name evidence="12" type="ORF">BZG36_04486</name>
</gene>
<evidence type="ECO:0000256" key="4">
    <source>
        <dbReference type="ARBA" id="ARBA00023002"/>
    </source>
</evidence>
<evidence type="ECO:0000313" key="12">
    <source>
        <dbReference type="EMBL" id="OZJ03382.1"/>
    </source>
</evidence>
<feature type="compositionally biased region" description="Polar residues" evidence="8">
    <location>
        <begin position="2589"/>
        <end position="2604"/>
    </location>
</feature>
<feature type="compositionally biased region" description="Polar residues" evidence="8">
    <location>
        <begin position="1599"/>
        <end position="1612"/>
    </location>
</feature>
<dbReference type="GO" id="GO:0006412">
    <property type="term" value="P:translation"/>
    <property type="evidence" value="ECO:0007669"/>
    <property type="project" value="InterPro"/>
</dbReference>
<keyword evidence="3 7" id="KW-0689">Ribosomal protein</keyword>
<evidence type="ECO:0000256" key="1">
    <source>
        <dbReference type="ARBA" id="ARBA00006509"/>
    </source>
</evidence>
<dbReference type="InterPro" id="IPR036964">
    <property type="entry name" value="RASGEF_cat_dom_sf"/>
</dbReference>
<feature type="compositionally biased region" description="Basic and acidic residues" evidence="8">
    <location>
        <begin position="2567"/>
        <end position="2588"/>
    </location>
</feature>
<dbReference type="PROSITE" id="PS00720">
    <property type="entry name" value="RASGEF"/>
    <property type="match status" value="1"/>
</dbReference>
<dbReference type="GO" id="GO:0005085">
    <property type="term" value="F:guanyl-nucleotide exchange factor activity"/>
    <property type="evidence" value="ECO:0007669"/>
    <property type="project" value="UniProtKB-KW"/>
</dbReference>
<dbReference type="SUPFAM" id="SSF51126">
    <property type="entry name" value="Pectin lyase-like"/>
    <property type="match status" value="1"/>
</dbReference>
<dbReference type="SMART" id="SM00397">
    <property type="entry name" value="t_SNARE"/>
    <property type="match status" value="2"/>
</dbReference>
<dbReference type="PANTHER" id="PTHR43570">
    <property type="entry name" value="ALDEHYDE DEHYDROGENASE"/>
    <property type="match status" value="1"/>
</dbReference>
<feature type="domain" description="T-SNARE coiled-coil homology" evidence="10">
    <location>
        <begin position="2621"/>
        <end position="2683"/>
    </location>
</feature>